<accession>A0A2G0Q8D5</accession>
<dbReference type="EMBL" id="CP016176">
    <property type="protein sequence ID" value="AOM41274.1"/>
    <property type="molecule type" value="Genomic_DNA"/>
</dbReference>
<dbReference type="KEGG" id="xho:A9255_12170"/>
<dbReference type="STRING" id="351679.A9255_12170"/>
<evidence type="ECO:0000313" key="8">
    <source>
        <dbReference type="EMBL" id="AOM41274.1"/>
    </source>
</evidence>
<keyword evidence="11" id="KW-1185">Reference proteome</keyword>
<reference evidence="8 11" key="1">
    <citation type="submission" date="2016-06" db="EMBL/GenBank/DDBJ databases">
        <title>Bacterial characters and pathogenicity of Xenorhabdus hominickii from an entomopathogenic nematode, Steinernema monticolum.</title>
        <authorList>
            <person name="Park Y."/>
            <person name="Kim Y."/>
        </authorList>
    </citation>
    <scope>NUCLEOTIDE SEQUENCE [LARGE SCALE GENOMIC DNA]</scope>
    <source>
        <strain evidence="8 11">ANU1</strain>
    </source>
</reference>
<dbReference type="Gene3D" id="3.30.1340.30">
    <property type="match status" value="1"/>
</dbReference>
<sequence>MKNIKFTHSLLAVVLGSVLISSSALAEESPSGKIFESAGQKIDSSLQHADNFLDDSTITAKVKGELLGHKGLNSNEISVKTEKGIVYLSGFVKNKRQAAEIAEIVHGVEGVKAVKSTLEIKK</sequence>
<evidence type="ECO:0000259" key="7">
    <source>
        <dbReference type="PROSITE" id="PS50914"/>
    </source>
</evidence>
<evidence type="ECO:0000256" key="4">
    <source>
        <dbReference type="ARBA" id="ARBA00022764"/>
    </source>
</evidence>
<evidence type="ECO:0000256" key="2">
    <source>
        <dbReference type="ARBA" id="ARBA00022729"/>
    </source>
</evidence>
<protein>
    <recommendedName>
        <fullName evidence="5">Osmotically-inducible protein Y</fullName>
    </recommendedName>
</protein>
<dbReference type="Proteomes" id="UP000094600">
    <property type="component" value="Chromosome"/>
</dbReference>
<dbReference type="InterPro" id="IPR007055">
    <property type="entry name" value="BON_dom"/>
</dbReference>
<dbReference type="Proteomes" id="UP000225433">
    <property type="component" value="Unassembled WGS sequence"/>
</dbReference>
<dbReference type="InterPro" id="IPR051686">
    <property type="entry name" value="Lipoprotein_DolP"/>
</dbReference>
<dbReference type="OrthoDB" id="6477610at2"/>
<dbReference type="GO" id="GO:0042597">
    <property type="term" value="C:periplasmic space"/>
    <property type="evidence" value="ECO:0007669"/>
    <property type="project" value="UniProtKB-SubCell"/>
</dbReference>
<feature type="chain" id="PRO_5014078082" description="Osmotically-inducible protein Y" evidence="6">
    <location>
        <begin position="27"/>
        <end position="122"/>
    </location>
</feature>
<proteinExistence type="predicted"/>
<dbReference type="EMBL" id="NJAI01000001">
    <property type="protein sequence ID" value="PHM57163.1"/>
    <property type="molecule type" value="Genomic_DNA"/>
</dbReference>
<dbReference type="PANTHER" id="PTHR34606:SF16">
    <property type="entry name" value="BON DOMAIN-CONTAINING PROTEIN"/>
    <property type="match status" value="1"/>
</dbReference>
<dbReference type="FunFam" id="3.30.1340.30:FF:000001">
    <property type="entry name" value="Molecular chaperone OsmY"/>
    <property type="match status" value="1"/>
</dbReference>
<evidence type="ECO:0000313" key="12">
    <source>
        <dbReference type="Proteomes" id="UP000225433"/>
    </source>
</evidence>
<evidence type="ECO:0000256" key="5">
    <source>
        <dbReference type="ARBA" id="ARBA00070588"/>
    </source>
</evidence>
<dbReference type="SMART" id="SM00749">
    <property type="entry name" value="BON"/>
    <property type="match status" value="1"/>
</dbReference>
<feature type="signal peptide" evidence="6">
    <location>
        <begin position="1"/>
        <end position="26"/>
    </location>
</feature>
<evidence type="ECO:0000313" key="11">
    <source>
        <dbReference type="Proteomes" id="UP000094600"/>
    </source>
</evidence>
<dbReference type="EMBL" id="NJAI01000003">
    <property type="protein sequence ID" value="PHM55472.1"/>
    <property type="molecule type" value="Genomic_DNA"/>
</dbReference>
<evidence type="ECO:0000313" key="9">
    <source>
        <dbReference type="EMBL" id="PHM55472.1"/>
    </source>
</evidence>
<organism evidence="9 12">
    <name type="scientific">Xenorhabdus hominickii</name>
    <dbReference type="NCBI Taxonomy" id="351679"/>
    <lineage>
        <taxon>Bacteria</taxon>
        <taxon>Pseudomonadati</taxon>
        <taxon>Pseudomonadota</taxon>
        <taxon>Gammaproteobacteria</taxon>
        <taxon>Enterobacterales</taxon>
        <taxon>Morganellaceae</taxon>
        <taxon>Xenorhabdus</taxon>
    </lineage>
</organism>
<dbReference type="PROSITE" id="PS50914">
    <property type="entry name" value="BON"/>
    <property type="match status" value="1"/>
</dbReference>
<evidence type="ECO:0000256" key="1">
    <source>
        <dbReference type="ARBA" id="ARBA00004418"/>
    </source>
</evidence>
<dbReference type="PANTHER" id="PTHR34606">
    <property type="entry name" value="BON DOMAIN-CONTAINING PROTEIN"/>
    <property type="match status" value="1"/>
</dbReference>
<gene>
    <name evidence="8" type="ORF">A9255_12170</name>
    <name evidence="10" type="ORF">Xhom_00120</name>
    <name evidence="9" type="ORF">Xhom_02215</name>
</gene>
<dbReference type="Pfam" id="PF04972">
    <property type="entry name" value="BON"/>
    <property type="match status" value="1"/>
</dbReference>
<keyword evidence="4" id="KW-0574">Periplasm</keyword>
<comment type="subcellular location">
    <subcellularLocation>
        <location evidence="1">Periplasm</location>
    </subcellularLocation>
</comment>
<feature type="domain" description="BON" evidence="7">
    <location>
        <begin position="54"/>
        <end position="122"/>
    </location>
</feature>
<evidence type="ECO:0000256" key="3">
    <source>
        <dbReference type="ARBA" id="ARBA00022737"/>
    </source>
</evidence>
<reference evidence="9 12" key="2">
    <citation type="journal article" date="2017" name="Nat. Microbiol.">
        <title>Natural product diversity associated with the nematode symbionts Photorhabdus and Xenorhabdus.</title>
        <authorList>
            <person name="Tobias N.J."/>
            <person name="Wolff H."/>
            <person name="Djahanschiri B."/>
            <person name="Grundmann F."/>
            <person name="Kronenwerth M."/>
            <person name="Shi Y.M."/>
            <person name="Simonyi S."/>
            <person name="Grun P."/>
            <person name="Shapiro-Ilan D."/>
            <person name="Pidot S.J."/>
            <person name="Stinear T.P."/>
            <person name="Ebersberger I."/>
            <person name="Bode H.B."/>
        </authorList>
    </citation>
    <scope>NUCLEOTIDE SEQUENCE [LARGE SCALE GENOMIC DNA]</scope>
    <source>
        <strain evidence="9 12">DSM 17903</strain>
    </source>
</reference>
<name>A0A2G0Q8D5_XENHO</name>
<dbReference type="InterPro" id="IPR014004">
    <property type="entry name" value="Transpt-assoc_nodulatn_dom_bac"/>
</dbReference>
<evidence type="ECO:0000313" key="10">
    <source>
        <dbReference type="EMBL" id="PHM57163.1"/>
    </source>
</evidence>
<keyword evidence="3" id="KW-0677">Repeat</keyword>
<dbReference type="AlphaFoldDB" id="A0A2G0Q8D5"/>
<dbReference type="RefSeq" id="WP_069316955.1">
    <property type="nucleotide sequence ID" value="NZ_CAWNQJ010000001.1"/>
</dbReference>
<evidence type="ECO:0000256" key="6">
    <source>
        <dbReference type="SAM" id="SignalP"/>
    </source>
</evidence>
<keyword evidence="2 6" id="KW-0732">Signal</keyword>